<evidence type="ECO:0000256" key="3">
    <source>
        <dbReference type="ARBA" id="ARBA00023163"/>
    </source>
</evidence>
<dbReference type="GO" id="GO:0003700">
    <property type="term" value="F:DNA-binding transcription factor activity"/>
    <property type="evidence" value="ECO:0007669"/>
    <property type="project" value="TreeGrafter"/>
</dbReference>
<reference evidence="6 7" key="1">
    <citation type="submission" date="2013-05" db="EMBL/GenBank/DDBJ databases">
        <title>Genome sequence of Streptomyces sparsogenes DSM 40356.</title>
        <authorList>
            <person name="Coyne S."/>
            <person name="Seebeck F.P."/>
        </authorList>
    </citation>
    <scope>NUCLEOTIDE SEQUENCE [LARGE SCALE GENOMIC DNA]</scope>
    <source>
        <strain evidence="6 7">DSM 40356</strain>
    </source>
</reference>
<evidence type="ECO:0000259" key="5">
    <source>
        <dbReference type="PROSITE" id="PS50977"/>
    </source>
</evidence>
<dbReference type="PRINTS" id="PR00455">
    <property type="entry name" value="HTHTETR"/>
</dbReference>
<protein>
    <submittedName>
        <fullName evidence="6">TetR family transcriptional regulator</fullName>
    </submittedName>
</protein>
<organism evidence="6 7">
    <name type="scientific">Streptomyces sparsogenes DSM 40356</name>
    <dbReference type="NCBI Taxonomy" id="1331668"/>
    <lineage>
        <taxon>Bacteria</taxon>
        <taxon>Bacillati</taxon>
        <taxon>Actinomycetota</taxon>
        <taxon>Actinomycetes</taxon>
        <taxon>Kitasatosporales</taxon>
        <taxon>Streptomycetaceae</taxon>
        <taxon>Streptomyces</taxon>
    </lineage>
</organism>
<evidence type="ECO:0000313" key="7">
    <source>
        <dbReference type="Proteomes" id="UP000186168"/>
    </source>
</evidence>
<dbReference type="InterPro" id="IPR009057">
    <property type="entry name" value="Homeodomain-like_sf"/>
</dbReference>
<name>A0A1R1S9J4_9ACTN</name>
<keyword evidence="3" id="KW-0804">Transcription</keyword>
<dbReference type="Pfam" id="PF16859">
    <property type="entry name" value="TetR_C_11"/>
    <property type="match status" value="1"/>
</dbReference>
<dbReference type="InterPro" id="IPR011075">
    <property type="entry name" value="TetR_C"/>
</dbReference>
<dbReference type="GO" id="GO:0000976">
    <property type="term" value="F:transcription cis-regulatory region binding"/>
    <property type="evidence" value="ECO:0007669"/>
    <property type="project" value="TreeGrafter"/>
</dbReference>
<keyword evidence="1" id="KW-0805">Transcription regulation</keyword>
<comment type="caution">
    <text evidence="6">The sequence shown here is derived from an EMBL/GenBank/DDBJ whole genome shotgun (WGS) entry which is preliminary data.</text>
</comment>
<dbReference type="AlphaFoldDB" id="A0A1R1S9J4"/>
<accession>A0A1R1S9J4</accession>
<gene>
    <name evidence="6" type="ORF">SPAR_34096</name>
</gene>
<dbReference type="PANTHER" id="PTHR30055">
    <property type="entry name" value="HTH-TYPE TRANSCRIPTIONAL REGULATOR RUTR"/>
    <property type="match status" value="1"/>
</dbReference>
<dbReference type="PANTHER" id="PTHR30055:SF149">
    <property type="entry name" value="TETR-FAMILY TRANSCRIPTIONAL REGULATOR"/>
    <property type="match status" value="1"/>
</dbReference>
<dbReference type="SUPFAM" id="SSF48498">
    <property type="entry name" value="Tetracyclin repressor-like, C-terminal domain"/>
    <property type="match status" value="1"/>
</dbReference>
<sequence length="200" mass="21598">MAAPTAADTPRRSKISPEREQEIFDAVLALLTEGGYEACTFEGVAARARASRSTLYRQWKTKPQLVAAALRRCDRRMALDGIDTGSLAGDLRETARVVGRVCDSDTTLLYALGHAALSDPRLLEALHDALFSKEVSVLAAMVRRGIERGEIPADSAAAEFVPAQLIGVMRVRPLLDGKPADCDYLLRFLDAAVFPALGLS</sequence>
<keyword evidence="2 4" id="KW-0238">DNA-binding</keyword>
<dbReference type="InterPro" id="IPR001647">
    <property type="entry name" value="HTH_TetR"/>
</dbReference>
<evidence type="ECO:0000256" key="4">
    <source>
        <dbReference type="PROSITE-ProRule" id="PRU00335"/>
    </source>
</evidence>
<dbReference type="SUPFAM" id="SSF46689">
    <property type="entry name" value="Homeodomain-like"/>
    <property type="match status" value="1"/>
</dbReference>
<dbReference type="InterPro" id="IPR036271">
    <property type="entry name" value="Tet_transcr_reg_TetR-rel_C_sf"/>
</dbReference>
<dbReference type="EMBL" id="ASQP01000432">
    <property type="protein sequence ID" value="OMI34890.1"/>
    <property type="molecule type" value="Genomic_DNA"/>
</dbReference>
<dbReference type="Pfam" id="PF00440">
    <property type="entry name" value="TetR_N"/>
    <property type="match status" value="1"/>
</dbReference>
<feature type="DNA-binding region" description="H-T-H motif" evidence="4">
    <location>
        <begin position="40"/>
        <end position="59"/>
    </location>
</feature>
<evidence type="ECO:0000256" key="2">
    <source>
        <dbReference type="ARBA" id="ARBA00023125"/>
    </source>
</evidence>
<evidence type="ECO:0000256" key="1">
    <source>
        <dbReference type="ARBA" id="ARBA00023015"/>
    </source>
</evidence>
<dbReference type="PROSITE" id="PS50977">
    <property type="entry name" value="HTH_TETR_2"/>
    <property type="match status" value="1"/>
</dbReference>
<dbReference type="Proteomes" id="UP000186168">
    <property type="component" value="Unassembled WGS sequence"/>
</dbReference>
<proteinExistence type="predicted"/>
<dbReference type="RefSeq" id="WP_076972016.1">
    <property type="nucleotide sequence ID" value="NZ_ASQP01000432.1"/>
</dbReference>
<dbReference type="InterPro" id="IPR050109">
    <property type="entry name" value="HTH-type_TetR-like_transc_reg"/>
</dbReference>
<keyword evidence="7" id="KW-1185">Reference proteome</keyword>
<feature type="domain" description="HTH tetR-type" evidence="5">
    <location>
        <begin position="17"/>
        <end position="77"/>
    </location>
</feature>
<dbReference type="Gene3D" id="1.10.357.10">
    <property type="entry name" value="Tetracycline Repressor, domain 2"/>
    <property type="match status" value="1"/>
</dbReference>
<evidence type="ECO:0000313" key="6">
    <source>
        <dbReference type="EMBL" id="OMI34890.1"/>
    </source>
</evidence>
<dbReference type="Gene3D" id="1.10.10.60">
    <property type="entry name" value="Homeodomain-like"/>
    <property type="match status" value="1"/>
</dbReference>